<dbReference type="PANTHER" id="PTHR23290">
    <property type="entry name" value="RRNA N6-ADENOSINE-METHYLTRANSFERASE METTL5"/>
    <property type="match status" value="1"/>
</dbReference>
<evidence type="ECO:0000313" key="2">
    <source>
        <dbReference type="EMBL" id="MFC7127081.1"/>
    </source>
</evidence>
<evidence type="ECO:0000313" key="3">
    <source>
        <dbReference type="Proteomes" id="UP001596414"/>
    </source>
</evidence>
<dbReference type="AlphaFoldDB" id="A0ABD5X7J0"/>
<dbReference type="Pfam" id="PF05175">
    <property type="entry name" value="MTS"/>
    <property type="match status" value="1"/>
</dbReference>
<dbReference type="PANTHER" id="PTHR23290:SF0">
    <property type="entry name" value="RRNA N6-ADENOSINE-METHYLTRANSFERASE METTL5"/>
    <property type="match status" value="1"/>
</dbReference>
<dbReference type="GO" id="GO:0016740">
    <property type="term" value="F:transferase activity"/>
    <property type="evidence" value="ECO:0007669"/>
    <property type="project" value="UniProtKB-ARBA"/>
</dbReference>
<protein>
    <submittedName>
        <fullName evidence="2">METTL5 family protein</fullName>
    </submittedName>
</protein>
<evidence type="ECO:0000259" key="1">
    <source>
        <dbReference type="Pfam" id="PF05175"/>
    </source>
</evidence>
<organism evidence="2 3">
    <name type="scientific">Halovenus rubra</name>
    <dbReference type="NCBI Taxonomy" id="869890"/>
    <lineage>
        <taxon>Archaea</taxon>
        <taxon>Methanobacteriati</taxon>
        <taxon>Methanobacteriota</taxon>
        <taxon>Stenosarchaea group</taxon>
        <taxon>Halobacteria</taxon>
        <taxon>Halobacteriales</taxon>
        <taxon>Haloarculaceae</taxon>
        <taxon>Halovenus</taxon>
    </lineage>
</organism>
<dbReference type="InterPro" id="IPR051720">
    <property type="entry name" value="rRNA_MeTrfase/Polyamine_Synth"/>
</dbReference>
<dbReference type="EMBL" id="JBHSZQ010000047">
    <property type="protein sequence ID" value="MFC7127081.1"/>
    <property type="molecule type" value="Genomic_DNA"/>
</dbReference>
<dbReference type="CDD" id="cd02440">
    <property type="entry name" value="AdoMet_MTases"/>
    <property type="match status" value="1"/>
</dbReference>
<dbReference type="RefSeq" id="WP_267637063.1">
    <property type="nucleotide sequence ID" value="NZ_JAODIY010000009.1"/>
</dbReference>
<gene>
    <name evidence="2" type="ORF">ACFQJ7_13790</name>
</gene>
<sequence length="207" mass="22401">MASKRELAKQLGRVTGFEQPSPELEQYRTPPEIAATVVQTAALQGDISGQIVVDIGCGTGMLALASAFCGPEAVIGADIDGTVLETAKENERQFELDTPTGWVRADVTDTPFCPPADNVTVVMNPPFGAQDSNEHADRPFLNVAAEIADVSYSIHNQGSLSFVESFAGDRDGSVTHAFEAKFDLPPVFEFHTEKSKLIDVEVFRIEW</sequence>
<accession>A0ABD5X7J0</accession>
<comment type="caution">
    <text evidence="2">The sequence shown here is derived from an EMBL/GenBank/DDBJ whole genome shotgun (WGS) entry which is preliminary data.</text>
</comment>
<reference evidence="2 3" key="1">
    <citation type="journal article" date="2014" name="Int. J. Syst. Evol. Microbiol.">
        <title>Complete genome sequence of Corynebacterium casei LMG S-19264T (=DSM 44701T), isolated from a smear-ripened cheese.</title>
        <authorList>
            <consortium name="US DOE Joint Genome Institute (JGI-PGF)"/>
            <person name="Walter F."/>
            <person name="Albersmeier A."/>
            <person name="Kalinowski J."/>
            <person name="Ruckert C."/>
        </authorList>
    </citation>
    <scope>NUCLEOTIDE SEQUENCE [LARGE SCALE GENOMIC DNA]</scope>
    <source>
        <strain evidence="2 3">CGMCC 4.7215</strain>
    </source>
</reference>
<proteinExistence type="predicted"/>
<dbReference type="Gene3D" id="3.40.50.150">
    <property type="entry name" value="Vaccinia Virus protein VP39"/>
    <property type="match status" value="1"/>
</dbReference>
<feature type="domain" description="Methyltransferase small" evidence="1">
    <location>
        <begin position="43"/>
        <end position="146"/>
    </location>
</feature>
<dbReference type="SUPFAM" id="SSF53335">
    <property type="entry name" value="S-adenosyl-L-methionine-dependent methyltransferases"/>
    <property type="match status" value="1"/>
</dbReference>
<name>A0ABD5X7J0_9EURY</name>
<dbReference type="InterPro" id="IPR029063">
    <property type="entry name" value="SAM-dependent_MTases_sf"/>
</dbReference>
<dbReference type="Proteomes" id="UP001596414">
    <property type="component" value="Unassembled WGS sequence"/>
</dbReference>
<dbReference type="InterPro" id="IPR007848">
    <property type="entry name" value="Small_mtfrase_dom"/>
</dbReference>